<dbReference type="SUPFAM" id="SSF47413">
    <property type="entry name" value="lambda repressor-like DNA-binding domains"/>
    <property type="match status" value="1"/>
</dbReference>
<sequence length="484" mass="53133">MRITPSKEGNTESGNAFEQRRINAGLPAASTRPGGPPRYPEGQRKNRARFNTCEATASTFDTRAAPALSHVTTSYGSIIFPFRGSESAHPSQPRECLPRQPLDREKYCYHKRPPHRVTTATSADIVKRVAVVCIEEFFEALRSRRVAHATRHRERTGQLSSRDTMYCLCDCWRPLVERIISGEIKGSTTVSGFCRFLSEGEDVAGITDATAGSQRRGRRVRGGSQLAVEMPDLGRWARQLRAHHGLSRPAAAARLHLSVDTLKSIERNSAAAPSAVTLDRIIAGYDLGPAQQRFTRELAQPAVPLRPVGALRELLAVPEQRARLSRLGREGLACAFIDPLWNVVAANEPFSEAFPGVDDFDGNLALWHFRRDTSTATSASIFVFADRASAFFTATLRGALGRHRDAPQALALLRRLRTSATFTSVWTSSLAVAYGRSPDEHIHLRDAGTGEPYSMSVQLGAVAGSRDMRLCLAYRLPYTGPALS</sequence>
<dbReference type="PROSITE" id="PS50943">
    <property type="entry name" value="HTH_CROC1"/>
    <property type="match status" value="1"/>
</dbReference>
<name>A0A2S6A214_9NOCA</name>
<evidence type="ECO:0000259" key="2">
    <source>
        <dbReference type="PROSITE" id="PS50943"/>
    </source>
</evidence>
<dbReference type="InterPro" id="IPR010982">
    <property type="entry name" value="Lambda_DNA-bd_dom_sf"/>
</dbReference>
<dbReference type="InterPro" id="IPR001387">
    <property type="entry name" value="Cro/C1-type_HTH"/>
</dbReference>
<feature type="region of interest" description="Disordered" evidence="1">
    <location>
        <begin position="1"/>
        <end position="45"/>
    </location>
</feature>
<comment type="caution">
    <text evidence="3">The sequence shown here is derived from an EMBL/GenBank/DDBJ whole genome shotgun (WGS) entry which is preliminary data.</text>
</comment>
<dbReference type="Gene3D" id="1.10.260.40">
    <property type="entry name" value="lambda repressor-like DNA-binding domains"/>
    <property type="match status" value="1"/>
</dbReference>
<dbReference type="CDD" id="cd00093">
    <property type="entry name" value="HTH_XRE"/>
    <property type="match status" value="1"/>
</dbReference>
<dbReference type="Gene3D" id="3.30.450.180">
    <property type="match status" value="1"/>
</dbReference>
<dbReference type="Proteomes" id="UP000238356">
    <property type="component" value="Unassembled WGS sequence"/>
</dbReference>
<reference evidence="3 4" key="1">
    <citation type="submission" date="2018-02" db="EMBL/GenBank/DDBJ databases">
        <title>8 Nocardia nova and 1 Nocardia cyriacigeorgica strain used for evolution to TMP-SMX.</title>
        <authorList>
            <person name="Mehta H."/>
            <person name="Weng J."/>
            <person name="Shamoo Y."/>
        </authorList>
    </citation>
    <scope>NUCLEOTIDE SEQUENCE [LARGE SCALE GENOMIC DNA]</scope>
    <source>
        <strain evidence="3 4">BAA2227</strain>
    </source>
</reference>
<evidence type="ECO:0000256" key="1">
    <source>
        <dbReference type="SAM" id="MobiDB-lite"/>
    </source>
</evidence>
<feature type="compositionally biased region" description="Polar residues" evidence="1">
    <location>
        <begin position="7"/>
        <end position="16"/>
    </location>
</feature>
<dbReference type="InterPro" id="IPR041413">
    <property type="entry name" value="MLTR_LBD"/>
</dbReference>
<evidence type="ECO:0000313" key="3">
    <source>
        <dbReference type="EMBL" id="PPJ25618.1"/>
    </source>
</evidence>
<dbReference type="GO" id="GO:0003677">
    <property type="term" value="F:DNA binding"/>
    <property type="evidence" value="ECO:0007669"/>
    <property type="project" value="InterPro"/>
</dbReference>
<feature type="domain" description="HTH cro/C1-type" evidence="2">
    <location>
        <begin position="238"/>
        <end position="292"/>
    </location>
</feature>
<keyword evidence="4" id="KW-1185">Reference proteome</keyword>
<protein>
    <recommendedName>
        <fullName evidence="2">HTH cro/C1-type domain-containing protein</fullName>
    </recommendedName>
</protein>
<dbReference type="AlphaFoldDB" id="A0A2S6A214"/>
<evidence type="ECO:0000313" key="4">
    <source>
        <dbReference type="Proteomes" id="UP000238356"/>
    </source>
</evidence>
<dbReference type="EMBL" id="PSZD01000015">
    <property type="protein sequence ID" value="PPJ25618.1"/>
    <property type="molecule type" value="Genomic_DNA"/>
</dbReference>
<dbReference type="Pfam" id="PF13560">
    <property type="entry name" value="HTH_31"/>
    <property type="match status" value="1"/>
</dbReference>
<proteinExistence type="predicted"/>
<organism evidence="3 4">
    <name type="scientific">Nocardia nova</name>
    <dbReference type="NCBI Taxonomy" id="37330"/>
    <lineage>
        <taxon>Bacteria</taxon>
        <taxon>Bacillati</taxon>
        <taxon>Actinomycetota</taxon>
        <taxon>Actinomycetes</taxon>
        <taxon>Mycobacteriales</taxon>
        <taxon>Nocardiaceae</taxon>
        <taxon>Nocardia</taxon>
    </lineage>
</organism>
<gene>
    <name evidence="3" type="ORF">C5F51_22595</name>
</gene>
<accession>A0A2S6A214</accession>
<dbReference type="Pfam" id="PF17765">
    <property type="entry name" value="MLTR_LBD"/>
    <property type="match status" value="1"/>
</dbReference>